<dbReference type="PANTHER" id="PTHR43441">
    <property type="entry name" value="RIBOSOMAL-PROTEIN-SERINE ACETYLTRANSFERASE"/>
    <property type="match status" value="1"/>
</dbReference>
<protein>
    <submittedName>
        <fullName evidence="2">Alanine acetyltransferase</fullName>
    </submittedName>
</protein>
<feature type="domain" description="N-acetyltransferase" evidence="1">
    <location>
        <begin position="21"/>
        <end position="172"/>
    </location>
</feature>
<dbReference type="InterPro" id="IPR016181">
    <property type="entry name" value="Acyl_CoA_acyltransferase"/>
</dbReference>
<dbReference type="InterPro" id="IPR000182">
    <property type="entry name" value="GNAT_dom"/>
</dbReference>
<comment type="caution">
    <text evidence="2">The sequence shown here is derived from an EMBL/GenBank/DDBJ whole genome shotgun (WGS) entry which is preliminary data.</text>
</comment>
<dbReference type="OrthoDB" id="9784707at2"/>
<dbReference type="EMBL" id="LNQN01000006">
    <property type="protein sequence ID" value="KSU81210.1"/>
    <property type="molecule type" value="Genomic_DNA"/>
</dbReference>
<dbReference type="GO" id="GO:1990189">
    <property type="term" value="F:protein N-terminal-serine acetyltransferase activity"/>
    <property type="evidence" value="ECO:0007669"/>
    <property type="project" value="TreeGrafter"/>
</dbReference>
<dbReference type="Proteomes" id="UP000054099">
    <property type="component" value="Unassembled WGS sequence"/>
</dbReference>
<dbReference type="PANTHER" id="PTHR43441:SF12">
    <property type="entry name" value="RIBOSOMAL N-ACETYLTRANSFERASE YDAF-RELATED"/>
    <property type="match status" value="1"/>
</dbReference>
<evidence type="ECO:0000259" key="1">
    <source>
        <dbReference type="PROSITE" id="PS51186"/>
    </source>
</evidence>
<keyword evidence="3" id="KW-1185">Reference proteome</keyword>
<dbReference type="SUPFAM" id="SSF55729">
    <property type="entry name" value="Acyl-CoA N-acyltransferases (Nat)"/>
    <property type="match status" value="1"/>
</dbReference>
<dbReference type="GO" id="GO:0008999">
    <property type="term" value="F:protein-N-terminal-alanine acetyltransferase activity"/>
    <property type="evidence" value="ECO:0007669"/>
    <property type="project" value="TreeGrafter"/>
</dbReference>
<evidence type="ECO:0000313" key="3">
    <source>
        <dbReference type="Proteomes" id="UP000054099"/>
    </source>
</evidence>
<dbReference type="AlphaFoldDB" id="A0A0V8J2M9"/>
<dbReference type="RefSeq" id="WP_061974972.1">
    <property type="nucleotide sequence ID" value="NZ_FMAV01000004.1"/>
</dbReference>
<proteinExistence type="predicted"/>
<dbReference type="Pfam" id="PF13302">
    <property type="entry name" value="Acetyltransf_3"/>
    <property type="match status" value="1"/>
</dbReference>
<accession>A0A0V8J2M9</accession>
<keyword evidence="2" id="KW-0808">Transferase</keyword>
<reference evidence="2 3" key="1">
    <citation type="journal article" date="2014" name="Antonie Van Leeuwenhoek">
        <title>Fictibacillus enclensis sp. nov., isolated from marine sediment.</title>
        <authorList>
            <person name="Dastager S.G."/>
            <person name="Mawlankar R."/>
            <person name="Srinivasan K."/>
            <person name="Tang S.K."/>
            <person name="Lee J.C."/>
            <person name="Ramana V.V."/>
            <person name="Shouche Y.S."/>
        </authorList>
    </citation>
    <scope>NUCLEOTIDE SEQUENCE [LARGE SCALE GENOMIC DNA]</scope>
    <source>
        <strain evidence="2 3">NIO-1003</strain>
    </source>
</reference>
<evidence type="ECO:0000313" key="2">
    <source>
        <dbReference type="EMBL" id="KSU81210.1"/>
    </source>
</evidence>
<organism evidence="2 3">
    <name type="scientific">Fictibacillus enclensis</name>
    <dbReference type="NCBI Taxonomy" id="1017270"/>
    <lineage>
        <taxon>Bacteria</taxon>
        <taxon>Bacillati</taxon>
        <taxon>Bacillota</taxon>
        <taxon>Bacilli</taxon>
        <taxon>Bacillales</taxon>
        <taxon>Fictibacillaceae</taxon>
        <taxon>Fictibacillus</taxon>
    </lineage>
</organism>
<name>A0A0V8J2M9_9BACL</name>
<dbReference type="GO" id="GO:0005737">
    <property type="term" value="C:cytoplasm"/>
    <property type="evidence" value="ECO:0007669"/>
    <property type="project" value="TreeGrafter"/>
</dbReference>
<dbReference type="PROSITE" id="PS51186">
    <property type="entry name" value="GNAT"/>
    <property type="match status" value="1"/>
</dbReference>
<gene>
    <name evidence="2" type="ORF">AS030_19940</name>
</gene>
<dbReference type="Gene3D" id="3.40.630.30">
    <property type="match status" value="1"/>
</dbReference>
<dbReference type="InterPro" id="IPR051908">
    <property type="entry name" value="Ribosomal_N-acetyltransferase"/>
</dbReference>
<sequence>MFFLQVDEEISLKLLEKRDAQLLFQLTEHSRDHLRNWLGWVDYSRTLKDTKTFIKLANQKYVDSTDLVTMVWYRGIPAGSLALYDIKWNNYSANIGYWLGKDFEGKGIMTRSCGAMVDYSFGTLGLNRLELKAALANKRSRSVAERLGFKQEGELRQAEWLHDHFVDVALYGMLAEDWAFPKT</sequence>